<protein>
    <recommendedName>
        <fullName evidence="4">HNH nuclease domain-containing protein</fullName>
    </recommendedName>
</protein>
<sequence length="496" mass="54718">MLTAEFTEAVDALIQDTSLSNKALKARALRYLSLLPKDKLSGPPWAQRIQKAIPKAAVFSTFHLFVALYAVADELKLVAGKRYVSATICACYDRAISAAPVGSEHENQSTTNLIQALDEVASTWAAFVLWPFYAHGADINLNPAPGETLAFWKDPPPRTESERLKKLQQRRWKEQVMARDNYYSFMCGRYDIDWFLRQPNPPEGADNYDCDVIRIIKREVFAQDEDSMSAQDVDSLGTMRGILERYFGADDALLAKAEGPQNMLFVNTSACIGFRTFTWCLHPTKTPNRYKIKSYGPPNYAGSRHVTSRVTFVDHTGTQSHSPSQPQSESPPPSSSQAPAPAPALAGEMPLAAGSTEADPEPVPLPDPALLRLHAALAGLLCLSGADRTFECLFARPPWLPGLERWPAPRGAAFWASVVEYEGEETCLEIDLHQSVEELWEDMLERAVAAGEYERRPAATNSREGSPSRHQGFRDGDACVSNYGLGLALDDGPNIL</sequence>
<organism evidence="2 3">
    <name type="scientific">Ganoderma sinense ZZ0214-1</name>
    <dbReference type="NCBI Taxonomy" id="1077348"/>
    <lineage>
        <taxon>Eukaryota</taxon>
        <taxon>Fungi</taxon>
        <taxon>Dikarya</taxon>
        <taxon>Basidiomycota</taxon>
        <taxon>Agaricomycotina</taxon>
        <taxon>Agaricomycetes</taxon>
        <taxon>Polyporales</taxon>
        <taxon>Polyporaceae</taxon>
        <taxon>Ganoderma</taxon>
    </lineage>
</organism>
<proteinExistence type="predicted"/>
<evidence type="ECO:0008006" key="4">
    <source>
        <dbReference type="Google" id="ProtNLM"/>
    </source>
</evidence>
<feature type="region of interest" description="Disordered" evidence="1">
    <location>
        <begin position="315"/>
        <end position="344"/>
    </location>
</feature>
<name>A0A2G8RXU0_9APHY</name>
<dbReference type="AlphaFoldDB" id="A0A2G8RXU0"/>
<comment type="caution">
    <text evidence="2">The sequence shown here is derived from an EMBL/GenBank/DDBJ whole genome shotgun (WGS) entry which is preliminary data.</text>
</comment>
<gene>
    <name evidence="2" type="ORF">GSI_12089</name>
</gene>
<keyword evidence="3" id="KW-1185">Reference proteome</keyword>
<accession>A0A2G8RXU0</accession>
<evidence type="ECO:0000313" key="3">
    <source>
        <dbReference type="Proteomes" id="UP000230002"/>
    </source>
</evidence>
<evidence type="ECO:0000313" key="2">
    <source>
        <dbReference type="EMBL" id="PIL26333.1"/>
    </source>
</evidence>
<feature type="compositionally biased region" description="Low complexity" evidence="1">
    <location>
        <begin position="319"/>
        <end position="328"/>
    </location>
</feature>
<dbReference type="OrthoDB" id="2757744at2759"/>
<dbReference type="Proteomes" id="UP000230002">
    <property type="component" value="Unassembled WGS sequence"/>
</dbReference>
<feature type="compositionally biased region" description="Polar residues" evidence="1">
    <location>
        <begin position="459"/>
        <end position="469"/>
    </location>
</feature>
<evidence type="ECO:0000256" key="1">
    <source>
        <dbReference type="SAM" id="MobiDB-lite"/>
    </source>
</evidence>
<dbReference type="EMBL" id="AYKW01000045">
    <property type="protein sequence ID" value="PIL26333.1"/>
    <property type="molecule type" value="Genomic_DNA"/>
</dbReference>
<dbReference type="STRING" id="1077348.A0A2G8RXU0"/>
<feature type="region of interest" description="Disordered" evidence="1">
    <location>
        <begin position="455"/>
        <end position="475"/>
    </location>
</feature>
<reference evidence="2 3" key="1">
    <citation type="journal article" date="2015" name="Sci. Rep.">
        <title>Chromosome-level genome map provides insights into diverse defense mechanisms in the medicinal fungus Ganoderma sinense.</title>
        <authorList>
            <person name="Zhu Y."/>
            <person name="Xu J."/>
            <person name="Sun C."/>
            <person name="Zhou S."/>
            <person name="Xu H."/>
            <person name="Nelson D.R."/>
            <person name="Qian J."/>
            <person name="Song J."/>
            <person name="Luo H."/>
            <person name="Xiang L."/>
            <person name="Li Y."/>
            <person name="Xu Z."/>
            <person name="Ji A."/>
            <person name="Wang L."/>
            <person name="Lu S."/>
            <person name="Hayward A."/>
            <person name="Sun W."/>
            <person name="Li X."/>
            <person name="Schwartz D.C."/>
            <person name="Wang Y."/>
            <person name="Chen S."/>
        </authorList>
    </citation>
    <scope>NUCLEOTIDE SEQUENCE [LARGE SCALE GENOMIC DNA]</scope>
    <source>
        <strain evidence="2 3">ZZ0214-1</strain>
    </source>
</reference>